<organism evidence="1 2">
    <name type="scientific">Obba rivulosa</name>
    <dbReference type="NCBI Taxonomy" id="1052685"/>
    <lineage>
        <taxon>Eukaryota</taxon>
        <taxon>Fungi</taxon>
        <taxon>Dikarya</taxon>
        <taxon>Basidiomycota</taxon>
        <taxon>Agaricomycotina</taxon>
        <taxon>Agaricomycetes</taxon>
        <taxon>Polyporales</taxon>
        <taxon>Gelatoporiaceae</taxon>
        <taxon>Obba</taxon>
    </lineage>
</organism>
<dbReference type="Proteomes" id="UP000250043">
    <property type="component" value="Unassembled WGS sequence"/>
</dbReference>
<dbReference type="EMBL" id="KV722331">
    <property type="protein sequence ID" value="OCH96314.1"/>
    <property type="molecule type" value="Genomic_DNA"/>
</dbReference>
<accession>A0A8E2DVI5</accession>
<gene>
    <name evidence="1" type="ORF">OBBRIDRAFT_232433</name>
</gene>
<protein>
    <submittedName>
        <fullName evidence="1">Uncharacterized protein</fullName>
    </submittedName>
</protein>
<evidence type="ECO:0000313" key="1">
    <source>
        <dbReference type="EMBL" id="OCH96314.1"/>
    </source>
</evidence>
<evidence type="ECO:0000313" key="2">
    <source>
        <dbReference type="Proteomes" id="UP000250043"/>
    </source>
</evidence>
<dbReference type="AlphaFoldDB" id="A0A8E2DVI5"/>
<reference evidence="1 2" key="1">
    <citation type="submission" date="2016-07" db="EMBL/GenBank/DDBJ databases">
        <title>Draft genome of the white-rot fungus Obba rivulosa 3A-2.</title>
        <authorList>
            <consortium name="DOE Joint Genome Institute"/>
            <person name="Miettinen O."/>
            <person name="Riley R."/>
            <person name="Acob R."/>
            <person name="Barry K."/>
            <person name="Cullen D."/>
            <person name="De Vries R."/>
            <person name="Hainaut M."/>
            <person name="Hatakka A."/>
            <person name="Henrissat B."/>
            <person name="Hilden K."/>
            <person name="Kuo R."/>
            <person name="Labutti K."/>
            <person name="Lipzen A."/>
            <person name="Makela M.R."/>
            <person name="Sandor L."/>
            <person name="Spatafora J.W."/>
            <person name="Grigoriev I.V."/>
            <person name="Hibbett D.S."/>
        </authorList>
    </citation>
    <scope>NUCLEOTIDE SEQUENCE [LARGE SCALE GENOMIC DNA]</scope>
    <source>
        <strain evidence="1 2">3A-2</strain>
    </source>
</reference>
<keyword evidence="2" id="KW-1185">Reference proteome</keyword>
<sequence length="157" mass="17528">MPSWPLHSHAPEIRGNQTFIHCWKDAAKARRDGDMDALTAARTCVICTSKCQPGIECEACCSSPLTANWPLKENPSAPCAPQRVHTSFDEAIRRIMAAERSWVLIDIAKAEMYCVARPCSQFRIPQPSSVTTRRLCEHSERLVIRVSRNARAAQAPL</sequence>
<name>A0A8E2DVI5_9APHY</name>
<proteinExistence type="predicted"/>